<accession>A0AA36ASY8</accession>
<dbReference type="Proteomes" id="UP001162480">
    <property type="component" value="Chromosome 4"/>
</dbReference>
<dbReference type="Gene3D" id="4.10.410.10">
    <property type="entry name" value="Pancreatic trypsin inhibitor Kunitz domain"/>
    <property type="match status" value="1"/>
</dbReference>
<evidence type="ECO:0000313" key="5">
    <source>
        <dbReference type="EMBL" id="CAI9721139.1"/>
    </source>
</evidence>
<dbReference type="GO" id="GO:0042813">
    <property type="term" value="F:Wnt receptor activity"/>
    <property type="evidence" value="ECO:0007669"/>
    <property type="project" value="TreeGrafter"/>
</dbReference>
<dbReference type="Gene3D" id="1.10.2000.10">
    <property type="entry name" value="Frizzled cysteine-rich domain"/>
    <property type="match status" value="1"/>
</dbReference>
<dbReference type="AlphaFoldDB" id="A0AA36ASY8"/>
<feature type="domain" description="FZ" evidence="4">
    <location>
        <begin position="178"/>
        <end position="265"/>
    </location>
</feature>
<proteinExistence type="predicted"/>
<dbReference type="PROSITE" id="PS50038">
    <property type="entry name" value="FZ"/>
    <property type="match status" value="1"/>
</dbReference>
<protein>
    <submittedName>
        <fullName evidence="5">Protein MIG-1 a</fullName>
    </submittedName>
</protein>
<comment type="caution">
    <text evidence="3">Lacks conserved residue(s) required for the propagation of feature annotation.</text>
</comment>
<dbReference type="GO" id="GO:0004867">
    <property type="term" value="F:serine-type endopeptidase inhibitor activity"/>
    <property type="evidence" value="ECO:0007669"/>
    <property type="project" value="InterPro"/>
</dbReference>
<dbReference type="InterPro" id="IPR036790">
    <property type="entry name" value="Frizzled_dom_sf"/>
</dbReference>
<dbReference type="Pfam" id="PF01392">
    <property type="entry name" value="Fz"/>
    <property type="match status" value="1"/>
</dbReference>
<evidence type="ECO:0000256" key="2">
    <source>
        <dbReference type="ARBA" id="ARBA00023157"/>
    </source>
</evidence>
<gene>
    <name evidence="5" type="ORF">OCTVUL_1B006300</name>
</gene>
<dbReference type="CDD" id="cd07066">
    <property type="entry name" value="CRD_FZ"/>
    <property type="match status" value="1"/>
</dbReference>
<keyword evidence="1" id="KW-0217">Developmental protein</keyword>
<dbReference type="GO" id="GO:0035567">
    <property type="term" value="P:non-canonical Wnt signaling pathway"/>
    <property type="evidence" value="ECO:0007669"/>
    <property type="project" value="TreeGrafter"/>
</dbReference>
<keyword evidence="2" id="KW-1015">Disulfide bond</keyword>
<dbReference type="SUPFAM" id="SSF63501">
    <property type="entry name" value="Frizzled cysteine-rich domain"/>
    <property type="match status" value="1"/>
</dbReference>
<reference evidence="5" key="1">
    <citation type="submission" date="2023-08" db="EMBL/GenBank/DDBJ databases">
        <authorList>
            <person name="Alioto T."/>
            <person name="Alioto T."/>
            <person name="Gomez Garrido J."/>
        </authorList>
    </citation>
    <scope>NUCLEOTIDE SEQUENCE</scope>
</reference>
<dbReference type="GO" id="GO:0060070">
    <property type="term" value="P:canonical Wnt signaling pathway"/>
    <property type="evidence" value="ECO:0007669"/>
    <property type="project" value="TreeGrafter"/>
</dbReference>
<dbReference type="PANTHER" id="PTHR11309">
    <property type="entry name" value="FRIZZLED"/>
    <property type="match status" value="1"/>
</dbReference>
<keyword evidence="6" id="KW-1185">Reference proteome</keyword>
<dbReference type="SMART" id="SM00063">
    <property type="entry name" value="FRI"/>
    <property type="match status" value="1"/>
</dbReference>
<evidence type="ECO:0000259" key="4">
    <source>
        <dbReference type="PROSITE" id="PS50038"/>
    </source>
</evidence>
<evidence type="ECO:0000256" key="1">
    <source>
        <dbReference type="ARBA" id="ARBA00022473"/>
    </source>
</evidence>
<name>A0AA36ASY8_OCTVU</name>
<evidence type="ECO:0000256" key="3">
    <source>
        <dbReference type="PROSITE-ProRule" id="PRU00090"/>
    </source>
</evidence>
<dbReference type="InterPro" id="IPR015526">
    <property type="entry name" value="Frizzled/SFRP"/>
</dbReference>
<dbReference type="InterPro" id="IPR036880">
    <property type="entry name" value="Kunitz_BPTI_sf"/>
</dbReference>
<sequence length="292" mass="34086">MNVECNRQYIFGDMRCDWWIGGPRDAWMYDKSSRTCRQIPFHTCPLYENRIAEVTFISLSRCEKKCIKCDTKVIYADMRCDSFEGKFRQIWFYDNRRNVCRTTMFYTCSKYLHRVADVAFIRKIDCENYCQRGSFMPLVNKELFAVRIHFYITMLKIILDTTEVSISTGSIEETAPITVTARCQPLVFHPCISLGYSQTFFPNLFGDDNQTAARQRFRTVVEPLLDRRCSKQLLGFYCGLIFPKCTGRIPVFPCRDLCVDVWKGCGEEPTLGLCNHLVEDKPHCFRPRPTSA</sequence>
<organism evidence="5 6">
    <name type="scientific">Octopus vulgaris</name>
    <name type="common">Common octopus</name>
    <dbReference type="NCBI Taxonomy" id="6645"/>
    <lineage>
        <taxon>Eukaryota</taxon>
        <taxon>Metazoa</taxon>
        <taxon>Spiralia</taxon>
        <taxon>Lophotrochozoa</taxon>
        <taxon>Mollusca</taxon>
        <taxon>Cephalopoda</taxon>
        <taxon>Coleoidea</taxon>
        <taxon>Octopodiformes</taxon>
        <taxon>Octopoda</taxon>
        <taxon>Incirrata</taxon>
        <taxon>Octopodidae</taxon>
        <taxon>Octopus</taxon>
    </lineage>
</organism>
<evidence type="ECO:0000313" key="6">
    <source>
        <dbReference type="Proteomes" id="UP001162480"/>
    </source>
</evidence>
<dbReference type="InterPro" id="IPR020067">
    <property type="entry name" value="Frizzled_dom"/>
</dbReference>
<dbReference type="EMBL" id="OX597817">
    <property type="protein sequence ID" value="CAI9721139.1"/>
    <property type="molecule type" value="Genomic_DNA"/>
</dbReference>
<dbReference type="GO" id="GO:0017147">
    <property type="term" value="F:Wnt-protein binding"/>
    <property type="evidence" value="ECO:0007669"/>
    <property type="project" value="TreeGrafter"/>
</dbReference>
<dbReference type="GO" id="GO:0005886">
    <property type="term" value="C:plasma membrane"/>
    <property type="evidence" value="ECO:0007669"/>
    <property type="project" value="TreeGrafter"/>
</dbReference>